<accession>A0A8H4AID1</accession>
<dbReference type="EMBL" id="WTPW01000564">
    <property type="protein sequence ID" value="KAF0499196.1"/>
    <property type="molecule type" value="Genomic_DNA"/>
</dbReference>
<dbReference type="OrthoDB" id="2445982at2759"/>
<evidence type="ECO:0000313" key="3">
    <source>
        <dbReference type="Proteomes" id="UP000439903"/>
    </source>
</evidence>
<dbReference type="AlphaFoldDB" id="A0A8H4AID1"/>
<keyword evidence="1" id="KW-0812">Transmembrane</keyword>
<evidence type="ECO:0000313" key="2">
    <source>
        <dbReference type="EMBL" id="KAF0499196.1"/>
    </source>
</evidence>
<name>A0A8H4AID1_GIGMA</name>
<proteinExistence type="predicted"/>
<dbReference type="Proteomes" id="UP000439903">
    <property type="component" value="Unassembled WGS sequence"/>
</dbReference>
<gene>
    <name evidence="2" type="ORF">F8M41_020476</name>
</gene>
<keyword evidence="1" id="KW-0472">Membrane</keyword>
<evidence type="ECO:0000256" key="1">
    <source>
        <dbReference type="SAM" id="Phobius"/>
    </source>
</evidence>
<sequence>MSIPSIGIPSISIPSIGIPSIGIPSISISIFSIFNLAKLNESKNKSKDSDNNEDCNSSKEAGYEFGDVVAQLREDLLKNEKVFTAFEYNKKQAIYEYFIRLYEGHRKLKASKIVAGIVGP</sequence>
<keyword evidence="1" id="KW-1133">Transmembrane helix</keyword>
<protein>
    <submittedName>
        <fullName evidence="2">Uncharacterized protein</fullName>
    </submittedName>
</protein>
<keyword evidence="3" id="KW-1185">Reference proteome</keyword>
<feature type="transmembrane region" description="Helical" evidence="1">
    <location>
        <begin position="16"/>
        <end position="37"/>
    </location>
</feature>
<reference evidence="2 3" key="1">
    <citation type="journal article" date="2019" name="Environ. Microbiol.">
        <title>At the nexus of three kingdoms: the genome of the mycorrhizal fungus Gigaspora margarita provides insights into plant, endobacterial and fungal interactions.</title>
        <authorList>
            <person name="Venice F."/>
            <person name="Ghignone S."/>
            <person name="Salvioli di Fossalunga A."/>
            <person name="Amselem J."/>
            <person name="Novero M."/>
            <person name="Xianan X."/>
            <person name="Sedzielewska Toro K."/>
            <person name="Morin E."/>
            <person name="Lipzen A."/>
            <person name="Grigoriev I.V."/>
            <person name="Henrissat B."/>
            <person name="Martin F.M."/>
            <person name="Bonfante P."/>
        </authorList>
    </citation>
    <scope>NUCLEOTIDE SEQUENCE [LARGE SCALE GENOMIC DNA]</scope>
    <source>
        <strain evidence="2 3">BEG34</strain>
    </source>
</reference>
<organism evidence="2 3">
    <name type="scientific">Gigaspora margarita</name>
    <dbReference type="NCBI Taxonomy" id="4874"/>
    <lineage>
        <taxon>Eukaryota</taxon>
        <taxon>Fungi</taxon>
        <taxon>Fungi incertae sedis</taxon>
        <taxon>Mucoromycota</taxon>
        <taxon>Glomeromycotina</taxon>
        <taxon>Glomeromycetes</taxon>
        <taxon>Diversisporales</taxon>
        <taxon>Gigasporaceae</taxon>
        <taxon>Gigaspora</taxon>
    </lineage>
</organism>
<comment type="caution">
    <text evidence="2">The sequence shown here is derived from an EMBL/GenBank/DDBJ whole genome shotgun (WGS) entry which is preliminary data.</text>
</comment>